<dbReference type="Gene3D" id="3.30.70.940">
    <property type="entry name" value="NusG, N-terminal domain"/>
    <property type="match status" value="1"/>
</dbReference>
<keyword evidence="7" id="KW-1185">Reference proteome</keyword>
<dbReference type="EMBL" id="PNCL01000023">
    <property type="protein sequence ID" value="TMP60589.1"/>
    <property type="molecule type" value="Genomic_DNA"/>
</dbReference>
<dbReference type="Pfam" id="PF02357">
    <property type="entry name" value="NusG"/>
    <property type="match status" value="1"/>
</dbReference>
<dbReference type="SUPFAM" id="SSF82679">
    <property type="entry name" value="N-utilization substance G protein NusG, N-terminal domain"/>
    <property type="match status" value="1"/>
</dbReference>
<name>A0A5S3XTR1_9GAMM</name>
<dbReference type="InterPro" id="IPR036735">
    <property type="entry name" value="NGN_dom_sf"/>
</dbReference>
<proteinExistence type="predicted"/>
<reference evidence="7 8" key="1">
    <citation type="submission" date="2017-12" db="EMBL/GenBank/DDBJ databases">
        <authorList>
            <person name="Paulsen S."/>
            <person name="Gram L.K."/>
        </authorList>
    </citation>
    <scope>NUCLEOTIDE SEQUENCE [LARGE SCALE GENOMIC DNA]</scope>
    <source>
        <strain evidence="6 8">S2231</strain>
        <strain evidence="5 7">S2233</strain>
    </source>
</reference>
<evidence type="ECO:0000256" key="2">
    <source>
        <dbReference type="ARBA" id="ARBA00023015"/>
    </source>
</evidence>
<dbReference type="Proteomes" id="UP000305730">
    <property type="component" value="Unassembled WGS sequence"/>
</dbReference>
<reference evidence="6" key="3">
    <citation type="submission" date="2019-09" db="EMBL/GenBank/DDBJ databases">
        <title>Co-occurence of chitin degradation, pigmentation and bioactivity in marine Pseudoalteromonas.</title>
        <authorList>
            <person name="Sonnenschein E.C."/>
            <person name="Bech P.K."/>
        </authorList>
    </citation>
    <scope>NUCLEOTIDE SEQUENCE</scope>
    <source>
        <strain evidence="6">S2231</strain>
        <strain evidence="5 7">S2233</strain>
    </source>
</reference>
<dbReference type="GO" id="GO:0031564">
    <property type="term" value="P:transcription antitermination"/>
    <property type="evidence" value="ECO:0007669"/>
    <property type="project" value="UniProtKB-KW"/>
</dbReference>
<sequence>MINERQWYVVYTKSNAEKKFTQQVQRLQSGCEAYLPLTVETRKWSDRTKTITVPLFKSYVFVYVNGDEFQQLKRMVGFVNYVRFNNQPAIVSNAHIHLIKQSLQSSYAVSSLASRLVLGVEVEIIAGSLQGYRGTLIERQNKQSVAIEVRGLEQSMLVTIPIELLKVIGAPQYG</sequence>
<evidence type="ECO:0000313" key="8">
    <source>
        <dbReference type="Proteomes" id="UP000307706"/>
    </source>
</evidence>
<dbReference type="NCBIfam" id="NF033644">
    <property type="entry name" value="antiterm_UpxY"/>
    <property type="match status" value="1"/>
</dbReference>
<evidence type="ECO:0000256" key="3">
    <source>
        <dbReference type="ARBA" id="ARBA00023163"/>
    </source>
</evidence>
<protein>
    <submittedName>
        <fullName evidence="6">Transcriptional activator RfaH</fullName>
    </submittedName>
</protein>
<keyword evidence="3" id="KW-0804">Transcription</keyword>
<feature type="domain" description="NusG-like N-terminal" evidence="4">
    <location>
        <begin position="6"/>
        <end position="99"/>
    </location>
</feature>
<dbReference type="Proteomes" id="UP000307706">
    <property type="component" value="Unassembled WGS sequence"/>
</dbReference>
<dbReference type="EMBL" id="PNCK01000047">
    <property type="protein sequence ID" value="TMP41812.1"/>
    <property type="molecule type" value="Genomic_DNA"/>
</dbReference>
<dbReference type="InterPro" id="IPR043425">
    <property type="entry name" value="NusG-like"/>
</dbReference>
<organism evidence="6 8">
    <name type="scientific">Pseudoalteromonas citrea</name>
    <dbReference type="NCBI Taxonomy" id="43655"/>
    <lineage>
        <taxon>Bacteria</taxon>
        <taxon>Pseudomonadati</taxon>
        <taxon>Pseudomonadota</taxon>
        <taxon>Gammaproteobacteria</taxon>
        <taxon>Alteromonadales</taxon>
        <taxon>Pseudoalteromonadaceae</taxon>
        <taxon>Pseudoalteromonas</taxon>
    </lineage>
</organism>
<evidence type="ECO:0000256" key="1">
    <source>
        <dbReference type="ARBA" id="ARBA00022814"/>
    </source>
</evidence>
<dbReference type="PANTHER" id="PTHR30265:SF4">
    <property type="entry name" value="KOW MOTIF FAMILY PROTEIN, EXPRESSED"/>
    <property type="match status" value="1"/>
</dbReference>
<keyword evidence="2" id="KW-0805">Transcription regulation</keyword>
<evidence type="ECO:0000313" key="5">
    <source>
        <dbReference type="EMBL" id="TMP41812.1"/>
    </source>
</evidence>
<dbReference type="AlphaFoldDB" id="A0A5S3XTR1"/>
<keyword evidence="1" id="KW-0889">Transcription antitermination</keyword>
<evidence type="ECO:0000313" key="6">
    <source>
        <dbReference type="EMBL" id="TMP60589.1"/>
    </source>
</evidence>
<dbReference type="CDD" id="cd09895">
    <property type="entry name" value="NGN_SP_UpxY"/>
    <property type="match status" value="1"/>
</dbReference>
<comment type="caution">
    <text evidence="6">The sequence shown here is derived from an EMBL/GenBank/DDBJ whole genome shotgun (WGS) entry which is preliminary data.</text>
</comment>
<dbReference type="RefSeq" id="WP_138597446.1">
    <property type="nucleotide sequence ID" value="NZ_PNCK01000047.1"/>
</dbReference>
<dbReference type="GO" id="GO:0006354">
    <property type="term" value="P:DNA-templated transcription elongation"/>
    <property type="evidence" value="ECO:0007669"/>
    <property type="project" value="InterPro"/>
</dbReference>
<accession>A0A5S3XTR1</accession>
<evidence type="ECO:0000313" key="7">
    <source>
        <dbReference type="Proteomes" id="UP000305730"/>
    </source>
</evidence>
<dbReference type="InterPro" id="IPR006645">
    <property type="entry name" value="NGN-like_dom"/>
</dbReference>
<evidence type="ECO:0000259" key="4">
    <source>
        <dbReference type="Pfam" id="PF02357"/>
    </source>
</evidence>
<dbReference type="OrthoDB" id="9790639at2"/>
<gene>
    <name evidence="6" type="ORF">CWB96_06375</name>
    <name evidence="5" type="ORF">CWB97_13685</name>
</gene>
<reference evidence="8" key="2">
    <citation type="submission" date="2019-06" db="EMBL/GenBank/DDBJ databases">
        <title>Co-occurence of chitin degradation, pigmentation and bioactivity in marine Pseudoalteromonas.</title>
        <authorList>
            <person name="Sonnenschein E.C."/>
            <person name="Bech P.K."/>
        </authorList>
    </citation>
    <scope>NUCLEOTIDE SEQUENCE [LARGE SCALE GENOMIC DNA]</scope>
    <source>
        <strain evidence="8">S2231</strain>
    </source>
</reference>
<dbReference type="PANTHER" id="PTHR30265">
    <property type="entry name" value="RHO-INTERACTING TRANSCRIPTION TERMINATION FACTOR NUSG"/>
    <property type="match status" value="1"/>
</dbReference>